<dbReference type="Proteomes" id="UP000422569">
    <property type="component" value="Chromosome"/>
</dbReference>
<name>A0A6B8MDD8_9HYPH</name>
<evidence type="ECO:0000256" key="1">
    <source>
        <dbReference type="SAM" id="MobiDB-lite"/>
    </source>
</evidence>
<keyword evidence="2" id="KW-0732">Signal</keyword>
<dbReference type="KEGG" id="mpar:F7D14_05955"/>
<reference evidence="3 4" key="1">
    <citation type="submission" date="2019-09" db="EMBL/GenBank/DDBJ databases">
        <title>Isolation and complete genome sequencing of Methylocystis species.</title>
        <authorList>
            <person name="Rumah B.L."/>
            <person name="Stead C.E."/>
            <person name="Stevens B.C."/>
            <person name="Minton N.P."/>
            <person name="Grosse-Honebrink A."/>
            <person name="Zhang Y."/>
        </authorList>
    </citation>
    <scope>NUCLEOTIDE SEQUENCE [LARGE SCALE GENOMIC DNA]</scope>
    <source>
        <strain evidence="3 4">BRCS2</strain>
    </source>
</reference>
<sequence>MEKTMSLKLVFAVAALGVALSSVPAFAYDRYFDFHEVWGDSTQKHRRDDALSATPRDVTRHQSPNVYRPGAHDPSGNIILEGAM</sequence>
<organism evidence="3 4">
    <name type="scientific">Methylocystis parvus</name>
    <dbReference type="NCBI Taxonomy" id="134"/>
    <lineage>
        <taxon>Bacteria</taxon>
        <taxon>Pseudomonadati</taxon>
        <taxon>Pseudomonadota</taxon>
        <taxon>Alphaproteobacteria</taxon>
        <taxon>Hyphomicrobiales</taxon>
        <taxon>Methylocystaceae</taxon>
        <taxon>Methylocystis</taxon>
    </lineage>
</organism>
<proteinExistence type="predicted"/>
<feature type="signal peptide" evidence="2">
    <location>
        <begin position="1"/>
        <end position="27"/>
    </location>
</feature>
<gene>
    <name evidence="3" type="ORF">F7D14_05955</name>
</gene>
<evidence type="ECO:0000313" key="3">
    <source>
        <dbReference type="EMBL" id="QGM99579.1"/>
    </source>
</evidence>
<evidence type="ECO:0000256" key="2">
    <source>
        <dbReference type="SAM" id="SignalP"/>
    </source>
</evidence>
<dbReference type="EMBL" id="CP044331">
    <property type="protein sequence ID" value="QGM99579.1"/>
    <property type="molecule type" value="Genomic_DNA"/>
</dbReference>
<feature type="chain" id="PRO_5025545714" evidence="2">
    <location>
        <begin position="28"/>
        <end position="84"/>
    </location>
</feature>
<dbReference type="AlphaFoldDB" id="A0A6B8MDD8"/>
<protein>
    <submittedName>
        <fullName evidence="3">Uncharacterized protein</fullName>
    </submittedName>
</protein>
<evidence type="ECO:0000313" key="4">
    <source>
        <dbReference type="Proteomes" id="UP000422569"/>
    </source>
</evidence>
<keyword evidence="4" id="KW-1185">Reference proteome</keyword>
<feature type="region of interest" description="Disordered" evidence="1">
    <location>
        <begin position="44"/>
        <end position="84"/>
    </location>
</feature>
<accession>A0A6B8MDD8</accession>